<dbReference type="GO" id="GO:0016874">
    <property type="term" value="F:ligase activity"/>
    <property type="evidence" value="ECO:0007669"/>
    <property type="project" value="UniProtKB-KW"/>
</dbReference>
<feature type="transmembrane region" description="Helical" evidence="6">
    <location>
        <begin position="241"/>
        <end position="260"/>
    </location>
</feature>
<feature type="domain" description="O-antigen ligase-related" evidence="7">
    <location>
        <begin position="274"/>
        <end position="403"/>
    </location>
</feature>
<evidence type="ECO:0000313" key="8">
    <source>
        <dbReference type="EMBL" id="MBD8061605.1"/>
    </source>
</evidence>
<feature type="transmembrane region" description="Helical" evidence="6">
    <location>
        <begin position="153"/>
        <end position="172"/>
    </location>
</feature>
<keyword evidence="2 6" id="KW-0812">Transmembrane</keyword>
<evidence type="ECO:0000256" key="4">
    <source>
        <dbReference type="ARBA" id="ARBA00023136"/>
    </source>
</evidence>
<dbReference type="InterPro" id="IPR007016">
    <property type="entry name" value="O-antigen_ligase-rel_domated"/>
</dbReference>
<dbReference type="EMBL" id="JACSPO010000001">
    <property type="protein sequence ID" value="MBD8061605.1"/>
    <property type="molecule type" value="Genomic_DNA"/>
</dbReference>
<keyword evidence="4 6" id="KW-0472">Membrane</keyword>
<accession>A0ABR8Z006</accession>
<evidence type="ECO:0000259" key="7">
    <source>
        <dbReference type="Pfam" id="PF04932"/>
    </source>
</evidence>
<feature type="transmembrane region" description="Helical" evidence="6">
    <location>
        <begin position="184"/>
        <end position="203"/>
    </location>
</feature>
<feature type="transmembrane region" description="Helical" evidence="6">
    <location>
        <begin position="290"/>
        <end position="307"/>
    </location>
</feature>
<organism evidence="8 9">
    <name type="scientific">Oceanitalea stevensii</name>
    <dbReference type="NCBI Taxonomy" id="2763072"/>
    <lineage>
        <taxon>Bacteria</taxon>
        <taxon>Bacillati</taxon>
        <taxon>Actinomycetota</taxon>
        <taxon>Actinomycetes</taxon>
        <taxon>Micrococcales</taxon>
        <taxon>Bogoriellaceae</taxon>
        <taxon>Georgenia</taxon>
    </lineage>
</organism>
<keyword evidence="8" id="KW-0436">Ligase</keyword>
<comment type="caution">
    <text evidence="8">The sequence shown here is derived from an EMBL/GenBank/DDBJ whole genome shotgun (WGS) entry which is preliminary data.</text>
</comment>
<feature type="region of interest" description="Disordered" evidence="5">
    <location>
        <begin position="1"/>
        <end position="32"/>
    </location>
</feature>
<dbReference type="Proteomes" id="UP000661894">
    <property type="component" value="Unassembled WGS sequence"/>
</dbReference>
<name>A0ABR8Z006_9MICO</name>
<feature type="transmembrane region" description="Helical" evidence="6">
    <location>
        <begin position="387"/>
        <end position="413"/>
    </location>
</feature>
<reference evidence="8 9" key="1">
    <citation type="submission" date="2020-08" db="EMBL/GenBank/DDBJ databases">
        <title>A Genomic Blueprint of the Chicken Gut Microbiome.</title>
        <authorList>
            <person name="Gilroy R."/>
            <person name="Ravi A."/>
            <person name="Getino M."/>
            <person name="Pursley I."/>
            <person name="Horton D.L."/>
            <person name="Alikhan N.-F."/>
            <person name="Baker D."/>
            <person name="Gharbi K."/>
            <person name="Hall N."/>
            <person name="Watson M."/>
            <person name="Adriaenssens E.M."/>
            <person name="Foster-Nyarko E."/>
            <person name="Jarju S."/>
            <person name="Secka A."/>
            <person name="Antonio M."/>
            <person name="Oren A."/>
            <person name="Chaudhuri R."/>
            <person name="La Ragione R.M."/>
            <person name="Hildebrand F."/>
            <person name="Pallen M.J."/>
        </authorList>
    </citation>
    <scope>NUCLEOTIDE SEQUENCE [LARGE SCALE GENOMIC DNA]</scope>
    <source>
        <strain evidence="8 9">Sa1BUA1</strain>
    </source>
</reference>
<feature type="transmembrane region" description="Helical" evidence="6">
    <location>
        <begin position="87"/>
        <end position="106"/>
    </location>
</feature>
<evidence type="ECO:0000313" key="9">
    <source>
        <dbReference type="Proteomes" id="UP000661894"/>
    </source>
</evidence>
<gene>
    <name evidence="8" type="ORF">H9624_04610</name>
</gene>
<protein>
    <submittedName>
        <fullName evidence="8">O-antigen ligase family protein</fullName>
    </submittedName>
</protein>
<feature type="transmembrane region" description="Helical" evidence="6">
    <location>
        <begin position="425"/>
        <end position="443"/>
    </location>
</feature>
<dbReference type="PANTHER" id="PTHR37422">
    <property type="entry name" value="TEICHURONIC ACID BIOSYNTHESIS PROTEIN TUAE"/>
    <property type="match status" value="1"/>
</dbReference>
<dbReference type="PANTHER" id="PTHR37422:SF23">
    <property type="entry name" value="TEICHURONIC ACID BIOSYNTHESIS PROTEIN TUAE"/>
    <property type="match status" value="1"/>
</dbReference>
<feature type="transmembrane region" description="Helical" evidence="6">
    <location>
        <begin position="59"/>
        <end position="81"/>
    </location>
</feature>
<dbReference type="InterPro" id="IPR051533">
    <property type="entry name" value="WaaL-like"/>
</dbReference>
<evidence type="ECO:0000256" key="5">
    <source>
        <dbReference type="SAM" id="MobiDB-lite"/>
    </source>
</evidence>
<proteinExistence type="predicted"/>
<evidence type="ECO:0000256" key="3">
    <source>
        <dbReference type="ARBA" id="ARBA00022989"/>
    </source>
</evidence>
<comment type="subcellular location">
    <subcellularLocation>
        <location evidence="1">Membrane</location>
        <topology evidence="1">Multi-pass membrane protein</topology>
    </subcellularLocation>
</comment>
<keyword evidence="9" id="KW-1185">Reference proteome</keyword>
<evidence type="ECO:0000256" key="2">
    <source>
        <dbReference type="ARBA" id="ARBA00022692"/>
    </source>
</evidence>
<dbReference type="Pfam" id="PF04932">
    <property type="entry name" value="Wzy_C"/>
    <property type="match status" value="1"/>
</dbReference>
<feature type="transmembrane region" description="Helical" evidence="6">
    <location>
        <begin position="118"/>
        <end position="138"/>
    </location>
</feature>
<feature type="transmembrane region" description="Helical" evidence="6">
    <location>
        <begin position="314"/>
        <end position="339"/>
    </location>
</feature>
<evidence type="ECO:0000256" key="6">
    <source>
        <dbReference type="SAM" id="Phobius"/>
    </source>
</evidence>
<keyword evidence="3 6" id="KW-1133">Transmembrane helix</keyword>
<sequence length="519" mass="56528">MARGRGTGCRAASGPRPRPRVSTGTERRTRRHEDFEPVLLRRPARVGEWQPVLVRRRQISALALLITFLVLQFLIPARLVIGGLGAVGRPSVAVGILLAFLWCVSMRRPRRLPPGRQPVRWLLGGFLAVQLVGYAVGYDRLLPQVEANAADRWLILTVAMVGVTLAVTDGLVTRRQLDTLLRTLVALAATMAFVGILQFARIVDLTRYIRIPGLRHNSELIGVGARGDGDFARVAGTANHYIEFGVVLALVLPIALHYGFFSPPGRARVGNWVCVALIASAIPLSISRSAILTVAVTMVMLGLVWPWRRRYNVLAIALVGTAVFHLVNRGVLGTIRAMFTNMDNDPSVQNRIADQAFVSRMFEERPWLGRGAGTVIPERYILLDNQLFGTLVGGGVVGLAAFLALFAVPYFMARSVRLRAATEEARHLGQALAVIFPAGLLASGTFDSFGFATFVGTTVVSIGAVGALWRMEQVGRGSPVVDSGGTYVAAPLFADVQGRIRRAREQHRRRAAVMRQEAT</sequence>
<evidence type="ECO:0000256" key="1">
    <source>
        <dbReference type="ARBA" id="ARBA00004141"/>
    </source>
</evidence>
<feature type="transmembrane region" description="Helical" evidence="6">
    <location>
        <begin position="449"/>
        <end position="469"/>
    </location>
</feature>
<feature type="transmembrane region" description="Helical" evidence="6">
    <location>
        <begin position="267"/>
        <end position="284"/>
    </location>
</feature>